<evidence type="ECO:0000256" key="2">
    <source>
        <dbReference type="ARBA" id="ARBA00022525"/>
    </source>
</evidence>
<dbReference type="PANTHER" id="PTHR32305:SF15">
    <property type="entry name" value="PROTEIN RHSA-RELATED"/>
    <property type="match status" value="1"/>
</dbReference>
<keyword evidence="2" id="KW-0964">Secreted</keyword>
<reference evidence="5" key="1">
    <citation type="submission" date="2021-10" db="EMBL/GenBank/DDBJ databases">
        <title>The diversity and Nitrogen Metabolism of Culturable Nitrate-Utilizing Bacteria Within the Oxygen Minimum Zone of the Changjiang (Yangtze River)Estuary.</title>
        <authorList>
            <person name="Zhang D."/>
            <person name="Zheng J."/>
            <person name="Liu S."/>
            <person name="He W."/>
        </authorList>
    </citation>
    <scope>NUCLEOTIDE SEQUENCE</scope>
    <source>
        <strain evidence="5">FXH-223</strain>
    </source>
</reference>
<dbReference type="InterPro" id="IPR022385">
    <property type="entry name" value="Rhs_assc_core"/>
</dbReference>
<accession>A0A9Q3YTG6</accession>
<keyword evidence="3" id="KW-0843">Virulence</keyword>
<feature type="domain" description="Insecticide toxin TcdB middle/N-terminal" evidence="4">
    <location>
        <begin position="885"/>
        <end position="1030"/>
    </location>
</feature>
<dbReference type="Proteomes" id="UP001108027">
    <property type="component" value="Unassembled WGS sequence"/>
</dbReference>
<evidence type="ECO:0000256" key="3">
    <source>
        <dbReference type="ARBA" id="ARBA00023026"/>
    </source>
</evidence>
<comment type="caution">
    <text evidence="5">The sequence shown here is derived from an EMBL/GenBank/DDBJ whole genome shotgun (WGS) entry which is preliminary data.</text>
</comment>
<dbReference type="Pfam" id="PF12256">
    <property type="entry name" value="TcdB_toxin_midN"/>
    <property type="match status" value="1"/>
</dbReference>
<dbReference type="EMBL" id="JAJGNA010000049">
    <property type="protein sequence ID" value="MCC4310608.1"/>
    <property type="molecule type" value="Genomic_DNA"/>
</dbReference>
<evidence type="ECO:0000313" key="5">
    <source>
        <dbReference type="EMBL" id="MCC4310608.1"/>
    </source>
</evidence>
<dbReference type="RefSeq" id="WP_228235325.1">
    <property type="nucleotide sequence ID" value="NZ_JAJGNA010000049.1"/>
</dbReference>
<proteinExistence type="predicted"/>
<dbReference type="InterPro" id="IPR022045">
    <property type="entry name" value="TcdB_toxin_mid/N"/>
</dbReference>
<dbReference type="Gene3D" id="2.180.10.10">
    <property type="entry name" value="RHS repeat-associated core"/>
    <property type="match status" value="3"/>
</dbReference>
<dbReference type="InterPro" id="IPR003284">
    <property type="entry name" value="Sal_SpvB"/>
</dbReference>
<dbReference type="Pfam" id="PF03534">
    <property type="entry name" value="SpvB"/>
    <property type="match status" value="1"/>
</dbReference>
<evidence type="ECO:0000313" key="6">
    <source>
        <dbReference type="Proteomes" id="UP001108027"/>
    </source>
</evidence>
<organism evidence="5 6">
    <name type="scientific">Alloalcanivorax marinus</name>
    <dbReference type="NCBI Taxonomy" id="1177169"/>
    <lineage>
        <taxon>Bacteria</taxon>
        <taxon>Pseudomonadati</taxon>
        <taxon>Pseudomonadota</taxon>
        <taxon>Gammaproteobacteria</taxon>
        <taxon>Oceanospirillales</taxon>
        <taxon>Alcanivoracaceae</taxon>
        <taxon>Alloalcanivorax</taxon>
    </lineage>
</organism>
<dbReference type="NCBIfam" id="TIGR03696">
    <property type="entry name" value="Rhs_assc_core"/>
    <property type="match status" value="1"/>
</dbReference>
<dbReference type="InterPro" id="IPR050708">
    <property type="entry name" value="T6SS_VgrG/RHS"/>
</dbReference>
<protein>
    <submittedName>
        <fullName evidence="5">FG-GAP-like repeat-containing protein</fullName>
    </submittedName>
</protein>
<dbReference type="InterPro" id="IPR031325">
    <property type="entry name" value="RHS_repeat"/>
</dbReference>
<dbReference type="PANTHER" id="PTHR32305">
    <property type="match status" value="1"/>
</dbReference>
<dbReference type="GO" id="GO:0005737">
    <property type="term" value="C:cytoplasm"/>
    <property type="evidence" value="ECO:0007669"/>
    <property type="project" value="InterPro"/>
</dbReference>
<evidence type="ECO:0000259" key="4">
    <source>
        <dbReference type="Pfam" id="PF12256"/>
    </source>
</evidence>
<gene>
    <name evidence="5" type="ORF">LL252_18755</name>
</gene>
<name>A0A9Q3YTG6_9GAMM</name>
<dbReference type="SUPFAM" id="SSF69318">
    <property type="entry name" value="Integrin alpha N-terminal domain"/>
    <property type="match status" value="2"/>
</dbReference>
<dbReference type="Pfam" id="PF05593">
    <property type="entry name" value="RHS_repeat"/>
    <property type="match status" value="2"/>
</dbReference>
<comment type="subcellular location">
    <subcellularLocation>
        <location evidence="1">Secreted</location>
    </subcellularLocation>
</comment>
<evidence type="ECO:0000256" key="1">
    <source>
        <dbReference type="ARBA" id="ARBA00004613"/>
    </source>
</evidence>
<sequence length="2409" mass="264342">MKFDRRGCLLALILLVFGVSQAFGFEPVQLKDRHYKVYHEDIASIEYGLDGLPDILLRAIPFYVPIGVGALFPIPVDTGYKTMLFCGRPSGEFVPCALAPGFEWPDEETEDFDFLIGDFDGDGALDVVLHSKDSSRNSLYLNNSKDGNFSLKDQFTHIGGYWVSGNDNIQVTDEVGAHGAEIVIDGERYAEAQDGKFESTRRTNLIHSLVGASQANFSVAQGQANFSIPIQVATGGAGITPNVSVSYSSGSDYGQAGMGFHISGLSSIRRCGHHNLQDGFARGIDGTTGDLACLDGSRLVLVSGTYWQNGSRYRLEQEDSSRFVFENGGFTQYRKDGDIYRYGNSENSRARGIRASNAVGVWALETVSDRLGYGYRISYLPDRATFFPEKIEYTIQAGSNQDGYAQVEFNYEADPYQRSVAVLGRKFNLGLRLKSIYSRAGGDSLREYYFEYTENEITRRSLMEGFSECDNGGDCFQPTALNWQKGDPVNFGNGQYIAFPDNNPDASLMVEGLAAARFNRWADVNKDGIDDYCRISPSGWEGIYNEVLCYLYDGSGEFNDSVVVNAGLKRLYGKDLSEANWNIDPAWVDINNDGYVDFCYSVPIGDRDWDDRDRLKCHINSGGETINFDQTVSFVIDRPASIYAISSRDWVDFNGDGHLDYCFSYMREDENKYVTCAIKQGAAFQFNDRALVQRIERVGGYWVDVNGDGLPDYCRTKKTSITCDINNDGQDLTGGRWSKSGSNFASSETYNDYHMGGTTKFFSARYFDFTGNGYSDYCRIYSVKESGAAGYRAKCLESTGEGWGVELSSPFLMVHPNPGSGIYFEENLAEATQFMDVNDDGLMDWCAEAKSELKCMLSTPSGFGTSVVSYTLPDLGTQVVRGLREINRGWADTNGDGAKSYCALYWMDIFSSPIQKGMACFDSGSTEKRDYLTKVTNGFGLSYEVEYEDIADPAVYSYDTNAGPHGEIYVTSGMNVVSQLKASNGIGGFNTQSYFYKNYGYLESEVGGLGFRYIETTSEEGKRLDQVWYLHEPYLHQTGYVERSKTSYVTGSGTLQEVSSQENVWETAVYEGPGFNVVDYDDTIWNGDSETGLRYRVQQVESESISHDLNGAFIQSSSSTHTYDDFGNLTNAVETTSGLQQSFTKTVVSQFDDHLNDWILGRLIRSSVTHTGTYQGTTMPAITKVSEWEYYSASQSPFGGMLKKEIIEPDQSDLRKEKSYTYNSFGLKETVTTSASGLPPRTVQFGYDARGRFRTSVTNDLGHQVVYSYDEVTGAKLTEQDPNGLVSSWQYDSVGRVVQERSPGGQSTEVRLSACLTGCPAHAVYYSESWQASASGAVMSPKTREYKDNLGRTVQTRTQGLDGTYIYNVAQYDAQGRLLRSSQPYQAGGTVHWDEVLERDVMGRPIRRMAASGALTETQFNGLTTSQTTSWTGQLGAGAQVRVSSVTDDVTGNMRKATDNDGRQITYLYDATGQLTKALLPGGVELVNQYDLLGRKVLSSDPNIGTWRYAYDGYDQLVLQENGSGRRVCFSYDVLGRQVARTDDYLSSSDWAQSLTSALNGCQGQLADTSWSYDAFDKGVGRLASLQTSAGYTQEPFYDSLGRVVRTETRYAQTDYVSTQQYDADTGKVASMTPTHRDQGPSVSVEYRYNNLGFLTELGKAGSSDYYWRILAQNARGDVTQRRFANGMIENQAAYNDATGMISQIRSKMTLAPSWSIQDENYVYDANGNLLQRSQTNTAQNVAIEETFEYDDLDRLIRASVDNLTNPDVSFEQTAQYDIAGNLTARNDVGSYTYQETCEYQGEIYTPGPNAVTQVTGARNEQYCYDAGGNMLTGGNKTISYTSFNKPVSISTPDAQVQFVYGPSREILRKVSTASNQSINKTSIGSYETLTISKAGATTVKERWSLPGGVVVSLENDDTSTLKDEYLFSDALGSVVAVANQLGGVNERFQYDPWGRPRQGLDWASLSDLDWFDLERDENTTGKGFTGHEMLDQIGVIHMGGRIYDPTLGRFMSADPVVKGLQNTESYNRYSYVLNNPMSYTDPTGYSWWSKNVTDKWRKFRKKYEKELLNFATGGVEAAFRYGSRELARFAARNKYAGEVLGVIVIAGCTLSGFGTPACVASMQGIMTAGITHANGGSVDDALKAGARAGALSYSNARVAGYIGGVKADFVGKGLMHGARGAVFAVAGGADIGSGFVGGLTEGMLGGYIQDHISPNTDAGGVMAAALISGSASELTGGKFAVGAAAGAMGYLFNQLSDRSECSGRSCNRSVHQNRENSWANSTSIVAEMAACTPGVPICGGLSVFSSNATGPSWTRSLGYGQGAFGGLGLDLPLYGWWHNSSANVWNNNKNSGSFFDFQVGPVGFSIIKNLDSSGNNIYRANMKLRFGIGGVSRGGVSGAGLYEEHKFE</sequence>
<dbReference type="InterPro" id="IPR028994">
    <property type="entry name" value="Integrin_alpha_N"/>
</dbReference>
<keyword evidence="6" id="KW-1185">Reference proteome</keyword>
<dbReference type="GO" id="GO:0005576">
    <property type="term" value="C:extracellular region"/>
    <property type="evidence" value="ECO:0007669"/>
    <property type="project" value="UniProtKB-SubCell"/>
</dbReference>